<protein>
    <submittedName>
        <fullName evidence="1">Uncharacterized protein</fullName>
    </submittedName>
</protein>
<reference evidence="1" key="2">
    <citation type="journal article" date="2015" name="Fish Shellfish Immunol.">
        <title>Early steps in the European eel (Anguilla anguilla)-Vibrio vulnificus interaction in the gills: Role of the RtxA13 toxin.</title>
        <authorList>
            <person name="Callol A."/>
            <person name="Pajuelo D."/>
            <person name="Ebbesson L."/>
            <person name="Teles M."/>
            <person name="MacKenzie S."/>
            <person name="Amaro C."/>
        </authorList>
    </citation>
    <scope>NUCLEOTIDE SEQUENCE</scope>
</reference>
<dbReference type="AlphaFoldDB" id="A0A0E9VBD1"/>
<organism evidence="1">
    <name type="scientific">Anguilla anguilla</name>
    <name type="common">European freshwater eel</name>
    <name type="synonym">Muraena anguilla</name>
    <dbReference type="NCBI Taxonomy" id="7936"/>
    <lineage>
        <taxon>Eukaryota</taxon>
        <taxon>Metazoa</taxon>
        <taxon>Chordata</taxon>
        <taxon>Craniata</taxon>
        <taxon>Vertebrata</taxon>
        <taxon>Euteleostomi</taxon>
        <taxon>Actinopterygii</taxon>
        <taxon>Neopterygii</taxon>
        <taxon>Teleostei</taxon>
        <taxon>Anguilliformes</taxon>
        <taxon>Anguillidae</taxon>
        <taxon>Anguilla</taxon>
    </lineage>
</organism>
<name>A0A0E9VBD1_ANGAN</name>
<reference evidence="1" key="1">
    <citation type="submission" date="2014-11" db="EMBL/GenBank/DDBJ databases">
        <authorList>
            <person name="Amaro Gonzalez C."/>
        </authorList>
    </citation>
    <scope>NUCLEOTIDE SEQUENCE</scope>
</reference>
<evidence type="ECO:0000313" key="1">
    <source>
        <dbReference type="EMBL" id="JAH75414.1"/>
    </source>
</evidence>
<proteinExistence type="predicted"/>
<sequence>MMKDDFWPYHFFPHLCRPVPIVFAPLNSQMCIRLSNRGVYAPKTYNNIPLHVVVNGLADTA</sequence>
<accession>A0A0E9VBD1</accession>
<dbReference type="EMBL" id="GBXM01033163">
    <property type="protein sequence ID" value="JAH75414.1"/>
    <property type="molecule type" value="Transcribed_RNA"/>
</dbReference>